<organism evidence="1 2">
    <name type="scientific">Chlorella ohadii</name>
    <dbReference type="NCBI Taxonomy" id="2649997"/>
    <lineage>
        <taxon>Eukaryota</taxon>
        <taxon>Viridiplantae</taxon>
        <taxon>Chlorophyta</taxon>
        <taxon>core chlorophytes</taxon>
        <taxon>Trebouxiophyceae</taxon>
        <taxon>Chlorellales</taxon>
        <taxon>Chlorellaceae</taxon>
        <taxon>Chlorella clade</taxon>
        <taxon>Chlorella</taxon>
    </lineage>
</organism>
<proteinExistence type="predicted"/>
<gene>
    <name evidence="1" type="ORF">COHA_009684</name>
</gene>
<protein>
    <submittedName>
        <fullName evidence="1">Uncharacterized protein</fullName>
    </submittedName>
</protein>
<keyword evidence="2" id="KW-1185">Reference proteome</keyword>
<dbReference type="EMBL" id="JADXDR010000186">
    <property type="protein sequence ID" value="KAI7836467.1"/>
    <property type="molecule type" value="Genomic_DNA"/>
</dbReference>
<accession>A0AAD5H211</accession>
<dbReference type="AlphaFoldDB" id="A0AAD5H211"/>
<reference evidence="1" key="1">
    <citation type="submission" date="2020-11" db="EMBL/GenBank/DDBJ databases">
        <title>Chlorella ohadii genome sequencing and assembly.</title>
        <authorList>
            <person name="Murik O."/>
            <person name="Treves H."/>
            <person name="Kedem I."/>
            <person name="Shotland Y."/>
            <person name="Kaplan A."/>
        </authorList>
    </citation>
    <scope>NUCLEOTIDE SEQUENCE</scope>
    <source>
        <strain evidence="1">1</strain>
    </source>
</reference>
<dbReference type="Proteomes" id="UP001205105">
    <property type="component" value="Unassembled WGS sequence"/>
</dbReference>
<evidence type="ECO:0000313" key="1">
    <source>
        <dbReference type="EMBL" id="KAI7836467.1"/>
    </source>
</evidence>
<name>A0AAD5H211_9CHLO</name>
<evidence type="ECO:0000313" key="2">
    <source>
        <dbReference type="Proteomes" id="UP001205105"/>
    </source>
</evidence>
<sequence>MASYTDPDSLADALIEAGCREVERADVAAHGRLARGSAGSEAQSVMERVAAGQHPEPRVAQLVRQRVHAEWLWEDPRLARLADQVIELGMGSAQQAAAAAAADPEAAAKQALDGARRQLAAAEGNHIAPGGDAAEVDAAFDTFDPPIRRHALADVVLSKLTHLGSQHKLGAAGVAAAEAGAGLAAEL</sequence>
<comment type="caution">
    <text evidence="1">The sequence shown here is derived from an EMBL/GenBank/DDBJ whole genome shotgun (WGS) entry which is preliminary data.</text>
</comment>